<dbReference type="GO" id="GO:0005886">
    <property type="term" value="C:plasma membrane"/>
    <property type="evidence" value="ECO:0007669"/>
    <property type="project" value="TreeGrafter"/>
</dbReference>
<dbReference type="EnsemblProtists" id="PYU1_T008835">
    <property type="protein sequence ID" value="PYU1_T008835"/>
    <property type="gene ID" value="PYU1_G008817"/>
</dbReference>
<dbReference type="HOGENOM" id="CLU_000123_0_0_1"/>
<reference evidence="4" key="1">
    <citation type="journal article" date="2010" name="Genome Biol.">
        <title>Genome sequence of the necrotrophic plant pathogen Pythium ultimum reveals original pathogenicity mechanisms and effector repertoire.</title>
        <authorList>
            <person name="Levesque C.A."/>
            <person name="Brouwer H."/>
            <person name="Cano L."/>
            <person name="Hamilton J.P."/>
            <person name="Holt C."/>
            <person name="Huitema E."/>
            <person name="Raffaele S."/>
            <person name="Robideau G.P."/>
            <person name="Thines M."/>
            <person name="Win J."/>
            <person name="Zerillo M.M."/>
            <person name="Beakes G.W."/>
            <person name="Boore J.L."/>
            <person name="Busam D."/>
            <person name="Dumas B."/>
            <person name="Ferriera S."/>
            <person name="Fuerstenberg S.I."/>
            <person name="Gachon C.M."/>
            <person name="Gaulin E."/>
            <person name="Govers F."/>
            <person name="Grenville-Briggs L."/>
            <person name="Horner N."/>
            <person name="Hostetler J."/>
            <person name="Jiang R.H."/>
            <person name="Johnson J."/>
            <person name="Krajaejun T."/>
            <person name="Lin H."/>
            <person name="Meijer H.J."/>
            <person name="Moore B."/>
            <person name="Morris P."/>
            <person name="Phuntmart V."/>
            <person name="Puiu D."/>
            <person name="Shetty J."/>
            <person name="Stajich J.E."/>
            <person name="Tripathy S."/>
            <person name="Wawra S."/>
            <person name="van West P."/>
            <person name="Whitty B.R."/>
            <person name="Coutinho P.M."/>
            <person name="Henrissat B."/>
            <person name="Martin F."/>
            <person name="Thomas P.D."/>
            <person name="Tyler B.M."/>
            <person name="De Vries R.P."/>
            <person name="Kamoun S."/>
            <person name="Yandell M."/>
            <person name="Tisserat N."/>
            <person name="Buell C.R."/>
        </authorList>
    </citation>
    <scope>NUCLEOTIDE SEQUENCE</scope>
    <source>
        <strain evidence="4">DAOM:BR144</strain>
    </source>
</reference>
<dbReference type="Gene3D" id="2.60.40.10">
    <property type="entry name" value="Immunoglobulins"/>
    <property type="match status" value="2"/>
</dbReference>
<proteinExistence type="predicted"/>
<dbReference type="InterPro" id="IPR002909">
    <property type="entry name" value="IPT_dom"/>
</dbReference>
<protein>
    <recommendedName>
        <fullName evidence="2">IPT/TIG domain-containing protein</fullName>
    </recommendedName>
</protein>
<reference evidence="4" key="2">
    <citation type="submission" date="2010-04" db="EMBL/GenBank/DDBJ databases">
        <authorList>
            <person name="Buell R."/>
            <person name="Hamilton J."/>
            <person name="Hostetler J."/>
        </authorList>
    </citation>
    <scope>NUCLEOTIDE SEQUENCE [LARGE SCALE GENOMIC DNA]</scope>
    <source>
        <strain evidence="4">DAOM:BR144</strain>
    </source>
</reference>
<organism evidence="3 4">
    <name type="scientific">Globisporangium ultimum (strain ATCC 200006 / CBS 805.95 / DAOM BR144)</name>
    <name type="common">Pythium ultimum</name>
    <dbReference type="NCBI Taxonomy" id="431595"/>
    <lineage>
        <taxon>Eukaryota</taxon>
        <taxon>Sar</taxon>
        <taxon>Stramenopiles</taxon>
        <taxon>Oomycota</taxon>
        <taxon>Peronosporomycetes</taxon>
        <taxon>Pythiales</taxon>
        <taxon>Pythiaceae</taxon>
        <taxon>Globisporangium</taxon>
    </lineage>
</organism>
<dbReference type="GO" id="GO:0030334">
    <property type="term" value="P:regulation of cell migration"/>
    <property type="evidence" value="ECO:0007669"/>
    <property type="project" value="TreeGrafter"/>
</dbReference>
<feature type="domain" description="IPT/TIG" evidence="2">
    <location>
        <begin position="1844"/>
        <end position="1945"/>
    </location>
</feature>
<sequence length="3303" mass="361731">MNLRIRLLEPSIGVVTGGSRLLIHGKGFRPAPHSLVVRFKVLLPEAAASLLPPATAISSRVDIPGKFLLESQMECVLPSFQDDANKFISHLTKLPATSATVLCSPLLLHMQVEVILDSDTISNALVVALHQPIVVQKIAPQYVFMAPPTTMTATLNLLRLSNQNSMYPRAMSSCNKWLQEITSMPVFVRIRQVSKRTGAVSEQTREATWKVSAIGVYEIEFDAIMMGFGVAIVDVTLNRNEFFRGKDKNIESSLGYHVYQDMTLSAIEPCCISVTSGHMTEVRILGEGFVDSGDLVVALSQREINAESDPDAMVPVAQLDATFCNQSEIRCSVQPNMSFGLTTFRVSLNGGRQFGKAQVLALLHRDRALETLSPHFGSLEGNTLLTIRHVRLAVEAMDAPTQIQHLVPPKKIRVRFQGINDDGTPLERIVKVVNAEVSSPDDECGVIRCRTPSFLEEMREVAKRQHGIAGATTGDTTQSTKSDGKNIVPLRIKRFRVSVALGTDAFFGALDFGYYFPPVIRSITMHHGPITGGTSVCLRMKYKVPPRLPILVRFLSLSGDVYKIVPGEVQGSNGCSDNRVVSENRKGIGGSIVLDDPALAAIPLQETPENHPAFLITCKTPPWMKTMHNLPHLTKVQVSYNGGIEFVPMDDPLLAMTKSPRLSPRKNNAACLIKDLSYLYFLFYQPPKLHAIFPMSADIHGGSYLRILGENVVDHGAQVNIVFRSPHMSRKVLGFIENGEVRCCAPPFDVGLATIFVSLNAEQYTKCEFYDPETKLPIDFVFYSSPSLRAISPLCACVSMSSVVSIFGENLIETGRIKVRFSFTTHHGKQVVKDVHGKARNGVITAPSPLFASDFADKHAVVDVALNGHDFSGTTMSLYYFSTFAIKRVEPATGAFEIPIALSLYVIPQISSDSVQYRVRFKHKYVQDDEMKMFGPVDVEAWTGNRVDFVMPAIASFLDTLDVLESVFIDLSFDKKHFHNVGELLQLYSVYSIPHLVSMTPLYGPHEKETEVVAHGFNLRESDVVKISLYLENDTTNRTAGQAAAVVVGQVDQKRQLLTWRCPALDTILSTTGSMSPSKCSAESMMLPQTLSMQISIIDGQQKCLPFVFRYYKPPRLLSMTPSVGYICSGSLISFEFVETIDTPTVDFRFGVNQITSGRVRDGRFVECFSPELTKGVHDVAISFNEQHYEFGCIDAKDAGFDATDGEFKSKNSKLHDEDVVSARATRVRTTFQAFALPLFTIPDNQDRIYAFGPVTGGTIVHIKGRGFIAEAKIYVRFCSSFKNGFAKDISEVIVAAMVLDNQTIQCAAPPSNKQGRVHLHVSYNLQQYTDSQCFFEYHASTQYASRDILCGPVSGGTPVTIAVEDPSGLPESLAVVNCMIRFQSDTKTIYEDVVADFHVNELTITSVAPAWPSNELVSIQIALSRDSSQQFVDTKIHFLFYDPPAGVIKMEPSAGPISGGTEVMAWCGKIVDTGEITVSITMYNDGESVSHIGPENASDKATEKAELSTATVTNEIGANDSSAPVILLVKGKIVGEAVTFITPAVTQPCVAYLSISLNGINYTSVHTKSTLRYIFYVEPILRRIGPAWSPIESVGQVLIAGDHIRNYGCKALVRFQLQRQSAEDKTWVPTTKIIDGSFPAGEKLGGCDEVGSVPAWATGLGTMDCCVPALPPGFYEVEISLNGQQFSKSNYMHAKYGNYGGTACTALLPFRCFASPFFLATPTGPAAGGSTVILYVAKKLVKLLAKETRCQVQFAPVRPTDAAMAVLPISKGAPLDVIAMVGEIDHANGKITCRAPLLRSACTATIDVVLPSTQETQKSTSTSSSVCATFGVKERERYYSYESPTIADIMPTCGPTSGGTCLVIEGTNVLDTGQIFVRFRSSWNEREFVFVPGIYSRTFPDGSLSCSPLIICRTPPVEIVDKVVTVEAAGNGANAGAAISSTNHTTSNTPRHKEALTGRARMHTFQQLAEQSVRYQQRNSSSQGARPGISSRVLKITRTIVKNAAKGITSADAASNVNVLVDFTLNAGEQFIVHSVTFHYYAEVDPSEITWFPRHLPTRSLDRQPLENRVVTVQLPKHFRLNESPERLSFYFDGLPQPIYWKRRGSSVVLHETEFARELLMLDAPKFKTQATMRRRSTYFRNSSISASSNNLLASSGGNVLPTNVRSWPAPPSQPIDDSKSPSKPSSSSSSQVATLPYIAGKVVRFNELTCPIPDFSCPGVVKVFFSLNAQQFICLGELRIHNPVSIKETDKYRFCSNIGGDCFMLHCSPSTIFNHLFAQSVTNEARYNEHMFDVAVVKASKALLWGRCDDNDEKVPNGNKEPPKALAPERQQSHRSALLPSPVGATVWRERECHVIRVHLVPPLPRILKKVIVSVSRVDSRIEIGTSVPDESGLCVFEMTDWGSEMLVKASPPPQSGYTAYSAIILEELHYRRRKQRNPNVIAEVSTGDDISHVILLSPPPSPSSLKVVVCSPGVQRATRIVLLPRDGGQIQGSDAAVCDEEGVPRDDSHVRAVRIDPRQLVFLGDEMSVFFVGVEFSDAETGQQPTSESSNDKQCLDIQVAVSDHTGMRVFLRGMALKKTERWVIAQAVVQANDNILITSVDRLATSKDDLASLFPQVLGSDDILPTDLTPGSDATAAPPEKLSFIPAAIWFSCADSSRNLSCSSAARLVLPGNSDLTTFMGASLLAQEVKLECTMPELPFSGPTVLLVTFDGITFSNSICIQCYDPRLWRITSLDPPCGLVQKPLVLRIQGENFVDNRKILIRFSDAARYFTATANVEHIHLLLVRVSAIKNLRALLQPLGIPSLMPTSQKQRDDDKILPLAGVSNFMLTLRMECGMQTVFATCRESSVLAMLSSASVLSWEEQFEISVISKQSRILLTLEISDASLAKPMEVARAVATIDSLQDGIMARKSFVFEEHFRKAHSMAAAPATATTSLVDKMPSEIDLLLHLSPLMRNTNVVVCNLQPLHTPQRLRVQISSGDSFYSPCEEIRNSSAVGTGYSSWYYAYDLPKVADTFPKVLPRSAGGEIAIHGVGFLDCKDAGGGIIVRVFACFQYVFAGAEEHHVLEEVNKVNSLERATSAFFVRDLEGKFVSSSQVTCTIPANLAVYNLYYRVSFDAGREFTAANPHTHILMYSIDAITPRGGPVSGNTYTALHGTNIHACMSRWDLVASVRLKWMRGNRELESVVVPGEFYHGEDSVYFYSPQSKFGLQNITVHVDLCLCTRRELQDAAAATGAAVSGSGNGSSANAVALRFGQDEIPFVIYKAPSIKSISPTLGLICGISLLETMAQGLDDRAAAV</sequence>
<keyword evidence="4" id="KW-1185">Reference proteome</keyword>
<dbReference type="STRING" id="431595.K3WV38"/>
<dbReference type="PANTHER" id="PTHR22625:SF70">
    <property type="entry name" value="PLEXIN A, ISOFORM A"/>
    <property type="match status" value="1"/>
</dbReference>
<dbReference type="VEuPathDB" id="FungiDB:PYU1_G008817"/>
<feature type="domain" description="IPT/TIG" evidence="2">
    <location>
        <begin position="2"/>
        <end position="109"/>
    </location>
</feature>
<name>K3WV38_GLOUD</name>
<dbReference type="Pfam" id="PF01833">
    <property type="entry name" value="TIG"/>
    <property type="match status" value="1"/>
</dbReference>
<evidence type="ECO:0000256" key="1">
    <source>
        <dbReference type="SAM" id="MobiDB-lite"/>
    </source>
</evidence>
<dbReference type="InterPro" id="IPR013783">
    <property type="entry name" value="Ig-like_fold"/>
</dbReference>
<dbReference type="Proteomes" id="UP000019132">
    <property type="component" value="Unassembled WGS sequence"/>
</dbReference>
<dbReference type="PANTHER" id="PTHR22625">
    <property type="entry name" value="PLEXIN"/>
    <property type="match status" value="1"/>
</dbReference>
<dbReference type="CDD" id="cd00102">
    <property type="entry name" value="IPT"/>
    <property type="match status" value="1"/>
</dbReference>
<feature type="compositionally biased region" description="Low complexity" evidence="1">
    <location>
        <begin position="2183"/>
        <end position="2192"/>
    </location>
</feature>
<dbReference type="GO" id="GO:0017154">
    <property type="term" value="F:semaphorin receptor activity"/>
    <property type="evidence" value="ECO:0007669"/>
    <property type="project" value="InterPro"/>
</dbReference>
<dbReference type="GO" id="GO:0002116">
    <property type="term" value="C:semaphorin receptor complex"/>
    <property type="evidence" value="ECO:0007669"/>
    <property type="project" value="TreeGrafter"/>
</dbReference>
<reference evidence="3" key="3">
    <citation type="submission" date="2015-02" db="UniProtKB">
        <authorList>
            <consortium name="EnsemblProtists"/>
        </authorList>
    </citation>
    <scope>IDENTIFICATION</scope>
    <source>
        <strain evidence="3">DAOM BR144</strain>
    </source>
</reference>
<feature type="domain" description="IPT/TIG" evidence="2">
    <location>
        <begin position="1237"/>
        <end position="1339"/>
    </location>
</feature>
<accession>K3WV38</accession>
<dbReference type="SUPFAM" id="SSF81296">
    <property type="entry name" value="E set domains"/>
    <property type="match status" value="2"/>
</dbReference>
<dbReference type="InParanoid" id="K3WV38"/>
<dbReference type="InterPro" id="IPR014756">
    <property type="entry name" value="Ig_E-set"/>
</dbReference>
<dbReference type="InterPro" id="IPR031148">
    <property type="entry name" value="Plexin"/>
</dbReference>
<feature type="region of interest" description="Disordered" evidence="1">
    <location>
        <begin position="2315"/>
        <end position="2338"/>
    </location>
</feature>
<dbReference type="eggNOG" id="ENOG502RHD9">
    <property type="taxonomic scope" value="Eukaryota"/>
</dbReference>
<feature type="region of interest" description="Disordered" evidence="1">
    <location>
        <begin position="2165"/>
        <end position="2192"/>
    </location>
</feature>
<evidence type="ECO:0000259" key="2">
    <source>
        <dbReference type="SMART" id="SM00429"/>
    </source>
</evidence>
<feature type="domain" description="IPT/TIG" evidence="2">
    <location>
        <begin position="785"/>
        <end position="881"/>
    </location>
</feature>
<evidence type="ECO:0000313" key="3">
    <source>
        <dbReference type="EnsemblProtists" id="PYU1_T008835"/>
    </source>
</evidence>
<evidence type="ECO:0000313" key="4">
    <source>
        <dbReference type="Proteomes" id="UP000019132"/>
    </source>
</evidence>
<dbReference type="EMBL" id="GL376558">
    <property type="status" value="NOT_ANNOTATED_CDS"/>
    <property type="molecule type" value="Genomic_DNA"/>
</dbReference>
<dbReference type="OMA" id="TSWMETR"/>
<dbReference type="SMART" id="SM00429">
    <property type="entry name" value="IPT"/>
    <property type="match status" value="4"/>
</dbReference>